<dbReference type="Pfam" id="PF01740">
    <property type="entry name" value="STAS"/>
    <property type="match status" value="1"/>
</dbReference>
<name>A0A2T3XPL5_9BURK</name>
<accession>A0A2T3XPL5</accession>
<dbReference type="CDD" id="cd07041">
    <property type="entry name" value="STAS_RsbR_RsbS_like"/>
    <property type="match status" value="1"/>
</dbReference>
<sequence>MSVPILKQGDVLIASIQSALSDQDLIDLRDGFAERIGHLRIKGVLIDVTALDVLDSFATRTLRAIAYVAKLRGAATVVVGIQPDVAFAMVQLGLSLDGVITALDLEEGLAHLGGQAREGRRHDG</sequence>
<dbReference type="RefSeq" id="WP_107152925.1">
    <property type="nucleotide sequence ID" value="NZ_PYUC01000012.1"/>
</dbReference>
<evidence type="ECO:0000259" key="1">
    <source>
        <dbReference type="PROSITE" id="PS50801"/>
    </source>
</evidence>
<gene>
    <name evidence="2" type="ORF">C9I57_22970</name>
</gene>
<dbReference type="PANTHER" id="PTHR33745">
    <property type="entry name" value="RSBT ANTAGONIST PROTEIN RSBS-RELATED"/>
    <property type="match status" value="1"/>
</dbReference>
<dbReference type="InterPro" id="IPR036513">
    <property type="entry name" value="STAS_dom_sf"/>
</dbReference>
<dbReference type="AlphaFoldDB" id="A0A2T3XPL5"/>
<reference evidence="2 3" key="1">
    <citation type="submission" date="2018-03" db="EMBL/GenBank/DDBJ databases">
        <title>Whole genome analyses suggest that Burkholderia sensu lato contains two further novel genera in the rhizoxinica-symbiotica group Mycetohabitans gen. nov., and Trinickia gen. nov.: implications for the evolution of diazotrophy and nodulation in the Burkholderiaceae.</title>
        <authorList>
            <person name="Estrada De Los Santos P."/>
            <person name="Palmer M."/>
            <person name="Chavez-Ramirez B."/>
            <person name="Steenkamp E.T."/>
            <person name="Hirsch A.M."/>
            <person name="Manyaka P."/>
            <person name="Maluk M."/>
            <person name="Lafos M."/>
            <person name="Crook M."/>
            <person name="Gross E."/>
            <person name="Simon M.F."/>
            <person name="Bueno Dos Reis Junior F."/>
            <person name="Poole P.S."/>
            <person name="Venter S.N."/>
            <person name="James E.K."/>
        </authorList>
    </citation>
    <scope>NUCLEOTIDE SEQUENCE [LARGE SCALE GENOMIC DNA]</scope>
    <source>
        <strain evidence="2 3">JPY-366</strain>
    </source>
</reference>
<dbReference type="EMBL" id="PYUC01000012">
    <property type="protein sequence ID" value="PTB18460.1"/>
    <property type="molecule type" value="Genomic_DNA"/>
</dbReference>
<dbReference type="PROSITE" id="PS50801">
    <property type="entry name" value="STAS"/>
    <property type="match status" value="1"/>
</dbReference>
<dbReference type="Gene3D" id="3.30.750.24">
    <property type="entry name" value="STAS domain"/>
    <property type="match status" value="1"/>
</dbReference>
<dbReference type="PANTHER" id="PTHR33745:SF1">
    <property type="entry name" value="RSBT ANTAGONIST PROTEIN RSBS"/>
    <property type="match status" value="1"/>
</dbReference>
<comment type="caution">
    <text evidence="2">The sequence shown here is derived from an EMBL/GenBank/DDBJ whole genome shotgun (WGS) entry which is preliminary data.</text>
</comment>
<dbReference type="Proteomes" id="UP000240638">
    <property type="component" value="Unassembled WGS sequence"/>
</dbReference>
<feature type="domain" description="STAS" evidence="1">
    <location>
        <begin position="1"/>
        <end position="112"/>
    </location>
</feature>
<evidence type="ECO:0000313" key="3">
    <source>
        <dbReference type="Proteomes" id="UP000240638"/>
    </source>
</evidence>
<dbReference type="InterPro" id="IPR051932">
    <property type="entry name" value="Bact_StressResp_Reg"/>
</dbReference>
<dbReference type="SUPFAM" id="SSF52091">
    <property type="entry name" value="SpoIIaa-like"/>
    <property type="match status" value="1"/>
</dbReference>
<evidence type="ECO:0000313" key="2">
    <source>
        <dbReference type="EMBL" id="PTB18460.1"/>
    </source>
</evidence>
<protein>
    <submittedName>
        <fullName evidence="2">Anti-anti-sigma factor</fullName>
    </submittedName>
</protein>
<dbReference type="InterPro" id="IPR002645">
    <property type="entry name" value="STAS_dom"/>
</dbReference>
<proteinExistence type="predicted"/>
<organism evidence="2 3">
    <name type="scientific">Trinickia symbiotica</name>
    <dbReference type="NCBI Taxonomy" id="863227"/>
    <lineage>
        <taxon>Bacteria</taxon>
        <taxon>Pseudomonadati</taxon>
        <taxon>Pseudomonadota</taxon>
        <taxon>Betaproteobacteria</taxon>
        <taxon>Burkholderiales</taxon>
        <taxon>Burkholderiaceae</taxon>
        <taxon>Trinickia</taxon>
    </lineage>
</organism>